<feature type="compositionally biased region" description="Basic and acidic residues" evidence="1">
    <location>
        <begin position="147"/>
        <end position="160"/>
    </location>
</feature>
<dbReference type="AlphaFoldDB" id="X1VR45"/>
<feature type="non-terminal residue" evidence="2">
    <location>
        <position position="204"/>
    </location>
</feature>
<dbReference type="EMBL" id="BARW01035794">
    <property type="protein sequence ID" value="GAJ22887.1"/>
    <property type="molecule type" value="Genomic_DNA"/>
</dbReference>
<accession>X1VR45</accession>
<feature type="compositionally biased region" description="Basic and acidic residues" evidence="1">
    <location>
        <begin position="1"/>
        <end position="13"/>
    </location>
</feature>
<name>X1VR45_9ZZZZ</name>
<gene>
    <name evidence="2" type="ORF">S12H4_55740</name>
</gene>
<feature type="region of interest" description="Disordered" evidence="1">
    <location>
        <begin position="141"/>
        <end position="160"/>
    </location>
</feature>
<feature type="compositionally biased region" description="Basic residues" evidence="1">
    <location>
        <begin position="14"/>
        <end position="27"/>
    </location>
</feature>
<protein>
    <submittedName>
        <fullName evidence="2">Uncharacterized protein</fullName>
    </submittedName>
</protein>
<comment type="caution">
    <text evidence="2">The sequence shown here is derived from an EMBL/GenBank/DDBJ whole genome shotgun (WGS) entry which is preliminary data.</text>
</comment>
<feature type="region of interest" description="Disordered" evidence="1">
    <location>
        <begin position="1"/>
        <end position="32"/>
    </location>
</feature>
<proteinExistence type="predicted"/>
<evidence type="ECO:0000256" key="1">
    <source>
        <dbReference type="SAM" id="MobiDB-lite"/>
    </source>
</evidence>
<organism evidence="2">
    <name type="scientific">marine sediment metagenome</name>
    <dbReference type="NCBI Taxonomy" id="412755"/>
    <lineage>
        <taxon>unclassified sequences</taxon>
        <taxon>metagenomes</taxon>
        <taxon>ecological metagenomes</taxon>
    </lineage>
</organism>
<evidence type="ECO:0000313" key="2">
    <source>
        <dbReference type="EMBL" id="GAJ22887.1"/>
    </source>
</evidence>
<reference evidence="2" key="1">
    <citation type="journal article" date="2014" name="Front. Microbiol.">
        <title>High frequency of phylogenetically diverse reductive dehalogenase-homologous genes in deep subseafloor sedimentary metagenomes.</title>
        <authorList>
            <person name="Kawai M."/>
            <person name="Futagami T."/>
            <person name="Toyoda A."/>
            <person name="Takaki Y."/>
            <person name="Nishi S."/>
            <person name="Hori S."/>
            <person name="Arai W."/>
            <person name="Tsubouchi T."/>
            <person name="Morono Y."/>
            <person name="Uchiyama I."/>
            <person name="Ito T."/>
            <person name="Fujiyama A."/>
            <person name="Inagaki F."/>
            <person name="Takami H."/>
        </authorList>
    </citation>
    <scope>NUCLEOTIDE SEQUENCE</scope>
    <source>
        <strain evidence="2">Expedition CK06-06</strain>
    </source>
</reference>
<sequence length="204" mass="24424">MREFIEAEKQKRIQEKKRKNEQKKRERQKQLEAKRKLNRKKRLQKRYKNLNIRERKNYLAPIAGYHFTPSYFKSGNRHATILKIVNKYGTNRNMQFGWFINLIPEITVDGVKAYLFESDKLMDPKEQDNIFKKEIHRTIKANDQSNDAEHETSGDRHLKDLMVEDLERASRGESQNESVVDTHIYVMLVSDDPDKLYTQLRKLN</sequence>